<dbReference type="Pfam" id="PF13641">
    <property type="entry name" value="Glyco_tranf_2_3"/>
    <property type="match status" value="1"/>
</dbReference>
<feature type="transmembrane region" description="Helical" evidence="5">
    <location>
        <begin position="385"/>
        <end position="406"/>
    </location>
</feature>
<evidence type="ECO:0000256" key="4">
    <source>
        <dbReference type="SAM" id="MobiDB-lite"/>
    </source>
</evidence>
<feature type="transmembrane region" description="Helical" evidence="5">
    <location>
        <begin position="353"/>
        <end position="379"/>
    </location>
</feature>
<proteinExistence type="inferred from homology"/>
<keyword evidence="5" id="KW-0472">Membrane</keyword>
<comment type="similarity">
    <text evidence="1">Belongs to the glycosyltransferase 2 family.</text>
</comment>
<dbReference type="InterPro" id="IPR029044">
    <property type="entry name" value="Nucleotide-diphossugar_trans"/>
</dbReference>
<accession>A0A6N9YU78</accession>
<dbReference type="EMBL" id="JAAGOB010000024">
    <property type="protein sequence ID" value="NED98524.1"/>
    <property type="molecule type" value="Genomic_DNA"/>
</dbReference>
<evidence type="ECO:0000313" key="6">
    <source>
        <dbReference type="EMBL" id="NED98524.1"/>
    </source>
</evidence>
<evidence type="ECO:0000313" key="7">
    <source>
        <dbReference type="Proteomes" id="UP000469185"/>
    </source>
</evidence>
<evidence type="ECO:0000256" key="1">
    <source>
        <dbReference type="ARBA" id="ARBA00006739"/>
    </source>
</evidence>
<sequence>MEPALLIIVLGVNMTLWTLIGGLRLGTEKLGNGSNSRRAGPYCPATVNAQTLSPDDVAVLIPAHNEEPVIAATIESVLRLVPAAQIHVIADGCADGTADIARAIGVNVLELIPGRGKAGGIEAAVQHFDLPARFAAVLILDADTTIDAHYLERGLPLLGTAGVVALAGYAKAGWRPRELSPPGRFLISYRTRLYAVMQWLKYGQTWRWTNVTAIVPGFASMYRTSVLGAMELNPPGLIIEDFNMTFEIHHKRLGKIAFRPGVFATTQDPDNFRDYYRQVFRWQLGFWQTVRRHGFWASGFSLALALFLAEVLIASLGIVLLVAALASLTPFVLAGFALAAMGTADAPHGLAQIHVSLLIVLLAVAALDYVVTCLTAFALRRPSMLLYGAGFLALRFADATAALWALPHAWLVHSDGQWTSPVRRPVAAPPKVPDSSRDGGRR</sequence>
<keyword evidence="3 6" id="KW-0808">Transferase</keyword>
<feature type="region of interest" description="Disordered" evidence="4">
    <location>
        <begin position="422"/>
        <end position="442"/>
    </location>
</feature>
<evidence type="ECO:0000256" key="2">
    <source>
        <dbReference type="ARBA" id="ARBA00022676"/>
    </source>
</evidence>
<organism evidence="6 7">
    <name type="scientific">Phytoactinopolyspora alkaliphila</name>
    <dbReference type="NCBI Taxonomy" id="1783498"/>
    <lineage>
        <taxon>Bacteria</taxon>
        <taxon>Bacillati</taxon>
        <taxon>Actinomycetota</taxon>
        <taxon>Actinomycetes</taxon>
        <taxon>Jiangellales</taxon>
        <taxon>Jiangellaceae</taxon>
        <taxon>Phytoactinopolyspora</taxon>
    </lineage>
</organism>
<gene>
    <name evidence="6" type="ORF">G1H11_24810</name>
</gene>
<dbReference type="CDD" id="cd06423">
    <property type="entry name" value="CESA_like"/>
    <property type="match status" value="1"/>
</dbReference>
<keyword evidence="5" id="KW-0812">Transmembrane</keyword>
<evidence type="ECO:0000256" key="3">
    <source>
        <dbReference type="ARBA" id="ARBA00022679"/>
    </source>
</evidence>
<feature type="transmembrane region" description="Helical" evidence="5">
    <location>
        <begin position="319"/>
        <end position="341"/>
    </location>
</feature>
<name>A0A6N9YU78_9ACTN</name>
<reference evidence="6 7" key="1">
    <citation type="submission" date="2020-02" db="EMBL/GenBank/DDBJ databases">
        <authorList>
            <person name="Li X.-J."/>
            <person name="Feng X.-M."/>
        </authorList>
    </citation>
    <scope>NUCLEOTIDE SEQUENCE [LARGE SCALE GENOMIC DNA]</scope>
    <source>
        <strain evidence="6 7">CGMCC 4.7225</strain>
    </source>
</reference>
<feature type="transmembrane region" description="Helical" evidence="5">
    <location>
        <begin position="6"/>
        <end position="27"/>
    </location>
</feature>
<protein>
    <submittedName>
        <fullName evidence="6">Glycosyltransferase family 2 protein</fullName>
    </submittedName>
</protein>
<feature type="transmembrane region" description="Helical" evidence="5">
    <location>
        <begin position="294"/>
        <end position="313"/>
    </location>
</feature>
<keyword evidence="7" id="KW-1185">Reference proteome</keyword>
<dbReference type="GO" id="GO:0016757">
    <property type="term" value="F:glycosyltransferase activity"/>
    <property type="evidence" value="ECO:0007669"/>
    <property type="project" value="UniProtKB-KW"/>
</dbReference>
<keyword evidence="2" id="KW-0328">Glycosyltransferase</keyword>
<dbReference type="Proteomes" id="UP000469185">
    <property type="component" value="Unassembled WGS sequence"/>
</dbReference>
<dbReference type="Gene3D" id="3.90.550.10">
    <property type="entry name" value="Spore Coat Polysaccharide Biosynthesis Protein SpsA, Chain A"/>
    <property type="match status" value="1"/>
</dbReference>
<evidence type="ECO:0000256" key="5">
    <source>
        <dbReference type="SAM" id="Phobius"/>
    </source>
</evidence>
<dbReference type="PANTHER" id="PTHR43630:SF1">
    <property type="entry name" value="POLY-BETA-1,6-N-ACETYL-D-GLUCOSAMINE SYNTHASE"/>
    <property type="match status" value="1"/>
</dbReference>
<comment type="caution">
    <text evidence="6">The sequence shown here is derived from an EMBL/GenBank/DDBJ whole genome shotgun (WGS) entry which is preliminary data.</text>
</comment>
<dbReference type="PANTHER" id="PTHR43630">
    <property type="entry name" value="POLY-BETA-1,6-N-ACETYL-D-GLUCOSAMINE SYNTHASE"/>
    <property type="match status" value="1"/>
</dbReference>
<dbReference type="RefSeq" id="WP_163821384.1">
    <property type="nucleotide sequence ID" value="NZ_JAAGOB010000024.1"/>
</dbReference>
<dbReference type="SUPFAM" id="SSF53448">
    <property type="entry name" value="Nucleotide-diphospho-sugar transferases"/>
    <property type="match status" value="1"/>
</dbReference>
<dbReference type="AlphaFoldDB" id="A0A6N9YU78"/>
<keyword evidence="5" id="KW-1133">Transmembrane helix</keyword>